<name>K2GUM0_9BACT</name>
<dbReference type="InterPro" id="IPR008991">
    <property type="entry name" value="Translation_prot_SH3-like_sf"/>
</dbReference>
<dbReference type="PRINTS" id="PR00061">
    <property type="entry name" value="RIBOSOMALL19"/>
</dbReference>
<protein>
    <recommendedName>
        <fullName evidence="4">50S ribosomal protein L19</fullName>
    </recommendedName>
</protein>
<dbReference type="Pfam" id="PF01245">
    <property type="entry name" value="Ribosomal_L19"/>
    <property type="match status" value="1"/>
</dbReference>
<evidence type="ECO:0000256" key="2">
    <source>
        <dbReference type="ARBA" id="ARBA00022980"/>
    </source>
</evidence>
<comment type="similarity">
    <text evidence="1 4">Belongs to the bacterial ribosomal protein bL19 family.</text>
</comment>
<proteinExistence type="inferred from homology"/>
<dbReference type="InterPro" id="IPR001857">
    <property type="entry name" value="Ribosomal_bL19"/>
</dbReference>
<comment type="function">
    <text evidence="4">This protein is located at the 30S-50S ribosomal subunit interface and may play a role in the structure and function of the aminoacyl-tRNA binding site.</text>
</comment>
<dbReference type="AlphaFoldDB" id="K2GUM0"/>
<evidence type="ECO:0000256" key="1">
    <source>
        <dbReference type="ARBA" id="ARBA00005781"/>
    </source>
</evidence>
<dbReference type="PANTHER" id="PTHR15680">
    <property type="entry name" value="RIBOSOMAL PROTEIN L19"/>
    <property type="match status" value="1"/>
</dbReference>
<evidence type="ECO:0000256" key="4">
    <source>
        <dbReference type="RuleBase" id="RU000559"/>
    </source>
</evidence>
<dbReference type="Gene3D" id="2.30.30.790">
    <property type="match status" value="1"/>
</dbReference>
<dbReference type="PANTHER" id="PTHR15680:SF9">
    <property type="entry name" value="LARGE RIBOSOMAL SUBUNIT PROTEIN BL19M"/>
    <property type="match status" value="1"/>
</dbReference>
<comment type="caution">
    <text evidence="5">The sequence shown here is derived from an EMBL/GenBank/DDBJ whole genome shotgun (WGS) entry which is preliminary data.</text>
</comment>
<sequence>MDAILIKEIQKDFIKADMPEIKTWMEIEVSLIIKEWNKERIQKFKGLVIKTSWKTALEKTITVRKTTDGYWIEKIFAIHSPTIQKIEILRQFKVRRANINFIKKLSGKAARLKEVK</sequence>
<dbReference type="GO" id="GO:0005840">
    <property type="term" value="C:ribosome"/>
    <property type="evidence" value="ECO:0007669"/>
    <property type="project" value="UniProtKB-KW"/>
</dbReference>
<keyword evidence="3 4" id="KW-0687">Ribonucleoprotein</keyword>
<dbReference type="GO" id="GO:1990904">
    <property type="term" value="C:ribonucleoprotein complex"/>
    <property type="evidence" value="ECO:0007669"/>
    <property type="project" value="UniProtKB-KW"/>
</dbReference>
<evidence type="ECO:0000313" key="5">
    <source>
        <dbReference type="EMBL" id="EKE27025.1"/>
    </source>
</evidence>
<dbReference type="GO" id="GO:0006412">
    <property type="term" value="P:translation"/>
    <property type="evidence" value="ECO:0007669"/>
    <property type="project" value="InterPro"/>
</dbReference>
<dbReference type="SUPFAM" id="SSF50104">
    <property type="entry name" value="Translation proteins SH3-like domain"/>
    <property type="match status" value="1"/>
</dbReference>
<dbReference type="NCBIfam" id="TIGR01024">
    <property type="entry name" value="rplS_bact"/>
    <property type="match status" value="1"/>
</dbReference>
<dbReference type="EMBL" id="AMFJ01000602">
    <property type="protein sequence ID" value="EKE27025.1"/>
    <property type="molecule type" value="Genomic_DNA"/>
</dbReference>
<accession>K2GUM0</accession>
<evidence type="ECO:0000256" key="3">
    <source>
        <dbReference type="ARBA" id="ARBA00023274"/>
    </source>
</evidence>
<reference evidence="5" key="1">
    <citation type="journal article" date="2012" name="Science">
        <title>Fermentation, hydrogen, and sulfur metabolism in multiple uncultivated bacterial phyla.</title>
        <authorList>
            <person name="Wrighton K.C."/>
            <person name="Thomas B.C."/>
            <person name="Sharon I."/>
            <person name="Miller C.S."/>
            <person name="Castelle C.J."/>
            <person name="VerBerkmoes N.C."/>
            <person name="Wilkins M.J."/>
            <person name="Hettich R.L."/>
            <person name="Lipton M.S."/>
            <person name="Williams K.H."/>
            <person name="Long P.E."/>
            <person name="Banfield J.F."/>
        </authorList>
    </citation>
    <scope>NUCLEOTIDE SEQUENCE [LARGE SCALE GENOMIC DNA]</scope>
</reference>
<dbReference type="InterPro" id="IPR038657">
    <property type="entry name" value="Ribosomal_bL19_sf"/>
</dbReference>
<gene>
    <name evidence="5" type="ORF">ACD_4C00086G0016</name>
</gene>
<dbReference type="GO" id="GO:0003735">
    <property type="term" value="F:structural constituent of ribosome"/>
    <property type="evidence" value="ECO:0007669"/>
    <property type="project" value="InterPro"/>
</dbReference>
<keyword evidence="2 5" id="KW-0689">Ribosomal protein</keyword>
<organism evidence="5">
    <name type="scientific">uncultured bacterium</name>
    <name type="common">gcode 4</name>
    <dbReference type="NCBI Taxonomy" id="1234023"/>
    <lineage>
        <taxon>Bacteria</taxon>
        <taxon>environmental samples</taxon>
    </lineage>
</organism>